<evidence type="ECO:0000256" key="4">
    <source>
        <dbReference type="ARBA" id="ARBA00023004"/>
    </source>
</evidence>
<dbReference type="Pfam" id="PF13183">
    <property type="entry name" value="Fer4_8"/>
    <property type="match status" value="1"/>
</dbReference>
<comment type="function">
    <text evidence="6">Component of a complex that catalyzes the oxidation of glycolate to glyoxylate.</text>
</comment>
<dbReference type="AlphaFoldDB" id="A0A1W1WLT9"/>
<keyword evidence="6" id="KW-0249">Electron transport</keyword>
<dbReference type="PANTHER" id="PTHR32479">
    <property type="entry name" value="GLYCOLATE OXIDASE IRON-SULFUR SUBUNIT"/>
    <property type="match status" value="1"/>
</dbReference>
<sequence length="419" mass="46637">MDTGQCVHCGLCLSACPTYQITGMEAESPRGRVFLLEHIRDNPSLLNPDAMQYLDDCLDCRACESVCPSHVATGHMVETWRAQTAPILGDRGPEAMRLFRRLARPMTFLLGSPAGLRWFQRLVRLSQKPGVRALIARLRLMPPAVMTLARGVPVRLPRRLSRIRPVSQRAIATRKVMLFVGCIMDAVYADTNRHTQDLLEMGGVRVVIPQEQRCCGALHMHGGVPEVTRQWARENIRAFEESGADAVVVNAAGCGAMLKEYAELFPPSDSWHERARRFQDAVVDATVVLADLPLPQEKPGPERVTVHDPCHLAHAQGIRQQPRELLRRAGYAILEMPDSDRCCGSAGIYNLTHPDMAQKLLERKLEDIPPGVKWVAAANPGCLMHIQSGLQRGTERPSAVHPVDLVWHAYQRAGYLTRD</sequence>
<dbReference type="PANTHER" id="PTHR32479:SF17">
    <property type="entry name" value="GLYCOLATE OXIDASE IRON-SULFUR SUBUNIT"/>
    <property type="match status" value="1"/>
</dbReference>
<dbReference type="SUPFAM" id="SSF54862">
    <property type="entry name" value="4Fe-4S ferredoxins"/>
    <property type="match status" value="1"/>
</dbReference>
<evidence type="ECO:0000256" key="5">
    <source>
        <dbReference type="ARBA" id="ARBA00023014"/>
    </source>
</evidence>
<reference evidence="9" key="1">
    <citation type="submission" date="2017-04" db="EMBL/GenBank/DDBJ databases">
        <authorList>
            <person name="Varghese N."/>
            <person name="Submissions S."/>
        </authorList>
    </citation>
    <scope>NUCLEOTIDE SEQUENCE [LARGE SCALE GENOMIC DNA]</scope>
    <source>
        <strain evidence="9">DSM 9293</strain>
    </source>
</reference>
<dbReference type="PIRSF" id="PIRSF000139">
    <property type="entry name" value="Glc_ox_4Fe-4S"/>
    <property type="match status" value="1"/>
</dbReference>
<keyword evidence="1 6" id="KW-0004">4Fe-4S</keyword>
<dbReference type="EMBL" id="FWWY01000001">
    <property type="protein sequence ID" value="SMC06693.1"/>
    <property type="molecule type" value="Genomic_DNA"/>
</dbReference>
<dbReference type="InterPro" id="IPR017900">
    <property type="entry name" value="4Fe4S_Fe_S_CS"/>
</dbReference>
<keyword evidence="6" id="KW-0813">Transport</keyword>
<organism evidence="8 9">
    <name type="scientific">Sulfobacillus thermosulfidooxidans (strain DSM 9293 / VKM B-1269 / AT-1)</name>
    <dbReference type="NCBI Taxonomy" id="929705"/>
    <lineage>
        <taxon>Bacteria</taxon>
        <taxon>Bacillati</taxon>
        <taxon>Bacillota</taxon>
        <taxon>Clostridia</taxon>
        <taxon>Eubacteriales</taxon>
        <taxon>Clostridiales Family XVII. Incertae Sedis</taxon>
        <taxon>Sulfobacillus</taxon>
    </lineage>
</organism>
<dbReference type="InterPro" id="IPR017896">
    <property type="entry name" value="4Fe4S_Fe-S-bd"/>
</dbReference>
<keyword evidence="3" id="KW-0677">Repeat</keyword>
<dbReference type="RefSeq" id="WP_020373009.1">
    <property type="nucleotide sequence ID" value="NZ_FWWY01000001.1"/>
</dbReference>
<keyword evidence="2 6" id="KW-0479">Metal-binding</keyword>
<dbReference type="GO" id="GO:0019154">
    <property type="term" value="F:glycolate dehydrogenase activity"/>
    <property type="evidence" value="ECO:0007669"/>
    <property type="project" value="UniProtKB-EC"/>
</dbReference>
<evidence type="ECO:0000313" key="8">
    <source>
        <dbReference type="EMBL" id="SMC06693.1"/>
    </source>
</evidence>
<dbReference type="OrthoDB" id="9794954at2"/>
<keyword evidence="4 6" id="KW-0408">Iron</keyword>
<dbReference type="InterPro" id="IPR004017">
    <property type="entry name" value="Cys_rich_dom"/>
</dbReference>
<accession>A0A1W1WLT9</accession>
<dbReference type="EC" id="1.1.99.14" evidence="6"/>
<dbReference type="Proteomes" id="UP000192660">
    <property type="component" value="Unassembled WGS sequence"/>
</dbReference>
<dbReference type="InterPro" id="IPR009051">
    <property type="entry name" value="Helical_ferredxn"/>
</dbReference>
<dbReference type="InterPro" id="IPR012257">
    <property type="entry name" value="Glc_ox_4Fe-4S"/>
</dbReference>
<evidence type="ECO:0000256" key="2">
    <source>
        <dbReference type="ARBA" id="ARBA00022723"/>
    </source>
</evidence>
<dbReference type="PROSITE" id="PS00198">
    <property type="entry name" value="4FE4S_FER_1"/>
    <property type="match status" value="2"/>
</dbReference>
<feature type="domain" description="4Fe-4S ferredoxin-type" evidence="7">
    <location>
        <begin position="48"/>
        <end position="79"/>
    </location>
</feature>
<evidence type="ECO:0000256" key="3">
    <source>
        <dbReference type="ARBA" id="ARBA00022737"/>
    </source>
</evidence>
<keyword evidence="5 6" id="KW-0411">Iron-sulfur</keyword>
<name>A0A1W1WLT9_SULTA</name>
<dbReference type="GO" id="GO:0046872">
    <property type="term" value="F:metal ion binding"/>
    <property type="evidence" value="ECO:0007669"/>
    <property type="project" value="UniProtKB-UniRule"/>
</dbReference>
<dbReference type="Pfam" id="PF02754">
    <property type="entry name" value="CCG"/>
    <property type="match status" value="2"/>
</dbReference>
<gene>
    <name evidence="8" type="ORF">SAMN00768000_2963</name>
</gene>
<keyword evidence="9" id="KW-1185">Reference proteome</keyword>
<evidence type="ECO:0000259" key="7">
    <source>
        <dbReference type="PROSITE" id="PS51379"/>
    </source>
</evidence>
<evidence type="ECO:0000256" key="1">
    <source>
        <dbReference type="ARBA" id="ARBA00022485"/>
    </source>
</evidence>
<proteinExistence type="predicted"/>
<comment type="cofactor">
    <cofactor evidence="6">
        <name>[4Fe-4S] cluster</name>
        <dbReference type="ChEBI" id="CHEBI:49883"/>
    </cofactor>
    <text evidence="6">Binds 2 [4Fe-4S] clusters.</text>
</comment>
<feature type="domain" description="4Fe-4S ferredoxin-type" evidence="7">
    <location>
        <begin position="1"/>
        <end position="27"/>
    </location>
</feature>
<comment type="catalytic activity">
    <reaction evidence="6">
        <text>(R)-lactate + A = pyruvate + AH2</text>
        <dbReference type="Rhea" id="RHEA:15089"/>
        <dbReference type="ChEBI" id="CHEBI:13193"/>
        <dbReference type="ChEBI" id="CHEBI:15361"/>
        <dbReference type="ChEBI" id="CHEBI:16004"/>
        <dbReference type="ChEBI" id="CHEBI:17499"/>
    </reaction>
</comment>
<dbReference type="PROSITE" id="PS51379">
    <property type="entry name" value="4FE4S_FER_2"/>
    <property type="match status" value="2"/>
</dbReference>
<evidence type="ECO:0000313" key="9">
    <source>
        <dbReference type="Proteomes" id="UP000192660"/>
    </source>
</evidence>
<protein>
    <recommendedName>
        <fullName evidence="6">Glycolate oxidase iron-sulfur subunit</fullName>
        <ecNumber evidence="6">1.1.99.14</ecNumber>
    </recommendedName>
</protein>
<dbReference type="Gene3D" id="1.10.1060.10">
    <property type="entry name" value="Alpha-helical ferredoxin"/>
    <property type="match status" value="1"/>
</dbReference>
<dbReference type="STRING" id="28034.BFX07_10525"/>
<dbReference type="GO" id="GO:0051539">
    <property type="term" value="F:4 iron, 4 sulfur cluster binding"/>
    <property type="evidence" value="ECO:0007669"/>
    <property type="project" value="UniProtKB-UniRule"/>
</dbReference>
<comment type="catalytic activity">
    <reaction evidence="6">
        <text>glycolate + A = glyoxylate + AH2</text>
        <dbReference type="Rhea" id="RHEA:21264"/>
        <dbReference type="ChEBI" id="CHEBI:13193"/>
        <dbReference type="ChEBI" id="CHEBI:17499"/>
        <dbReference type="ChEBI" id="CHEBI:29805"/>
        <dbReference type="ChEBI" id="CHEBI:36655"/>
        <dbReference type="EC" id="1.1.99.14"/>
    </reaction>
</comment>
<evidence type="ECO:0000256" key="6">
    <source>
        <dbReference type="PIRNR" id="PIRNR000139"/>
    </source>
</evidence>